<feature type="compositionally biased region" description="Polar residues" evidence="3">
    <location>
        <begin position="1472"/>
        <end position="1481"/>
    </location>
</feature>
<dbReference type="InterPro" id="IPR001537">
    <property type="entry name" value="SpoU_MeTrfase"/>
</dbReference>
<dbReference type="CDD" id="cd18091">
    <property type="entry name" value="SpoU-like_TRM3-like"/>
    <property type="match status" value="1"/>
</dbReference>
<feature type="compositionally biased region" description="Low complexity" evidence="3">
    <location>
        <begin position="1691"/>
        <end position="1700"/>
    </location>
</feature>
<evidence type="ECO:0000256" key="2">
    <source>
        <dbReference type="ARBA" id="ARBA00022679"/>
    </source>
</evidence>
<feature type="compositionally biased region" description="Acidic residues" evidence="3">
    <location>
        <begin position="202"/>
        <end position="212"/>
    </location>
</feature>
<feature type="region of interest" description="Disordered" evidence="3">
    <location>
        <begin position="1262"/>
        <end position="1281"/>
    </location>
</feature>
<organism evidence="5 6">
    <name type="scientific">Plasmodium vivax</name>
    <name type="common">malaria parasite P. vivax</name>
    <dbReference type="NCBI Taxonomy" id="5855"/>
    <lineage>
        <taxon>Eukaryota</taxon>
        <taxon>Sar</taxon>
        <taxon>Alveolata</taxon>
        <taxon>Apicomplexa</taxon>
        <taxon>Aconoidasida</taxon>
        <taxon>Haemosporida</taxon>
        <taxon>Plasmodiidae</taxon>
        <taxon>Plasmodium</taxon>
        <taxon>Plasmodium (Plasmodium)</taxon>
    </lineage>
</organism>
<feature type="compositionally biased region" description="Basic residues" evidence="3">
    <location>
        <begin position="1841"/>
        <end position="1850"/>
    </location>
</feature>
<reference evidence="5" key="1">
    <citation type="submission" date="2021-09" db="EMBL/GenBank/DDBJ databases">
        <authorList>
            <consortium name="Pathogen Informatics"/>
        </authorList>
    </citation>
    <scope>NUCLEOTIDE SEQUENCE</scope>
    <source>
        <strain evidence="5">PvW1</strain>
    </source>
</reference>
<feature type="compositionally biased region" description="Basic and acidic residues" evidence="3">
    <location>
        <begin position="1895"/>
        <end position="1932"/>
    </location>
</feature>
<dbReference type="GO" id="GO:0003723">
    <property type="term" value="F:RNA binding"/>
    <property type="evidence" value="ECO:0007669"/>
    <property type="project" value="InterPro"/>
</dbReference>
<dbReference type="GO" id="GO:0030488">
    <property type="term" value="P:tRNA methylation"/>
    <property type="evidence" value="ECO:0007669"/>
    <property type="project" value="InterPro"/>
</dbReference>
<dbReference type="GO" id="GO:0016423">
    <property type="term" value="F:tRNA (guanine) methyltransferase activity"/>
    <property type="evidence" value="ECO:0007669"/>
    <property type="project" value="InterPro"/>
</dbReference>
<dbReference type="InterPro" id="IPR029028">
    <property type="entry name" value="Alpha/beta_knot_MTases"/>
</dbReference>
<feature type="compositionally biased region" description="Basic and acidic residues" evidence="3">
    <location>
        <begin position="1267"/>
        <end position="1276"/>
    </location>
</feature>
<feature type="region of interest" description="Disordered" evidence="3">
    <location>
        <begin position="261"/>
        <end position="296"/>
    </location>
</feature>
<feature type="region of interest" description="Disordered" evidence="3">
    <location>
        <begin position="1833"/>
        <end position="1856"/>
    </location>
</feature>
<dbReference type="PANTHER" id="PTHR12029">
    <property type="entry name" value="RNA METHYLTRANSFERASE"/>
    <property type="match status" value="1"/>
</dbReference>
<dbReference type="SUPFAM" id="SSF75217">
    <property type="entry name" value="alpha/beta knot"/>
    <property type="match status" value="1"/>
</dbReference>
<feature type="region of interest" description="Disordered" evidence="3">
    <location>
        <begin position="1446"/>
        <end position="1482"/>
    </location>
</feature>
<feature type="compositionally biased region" description="Basic residues" evidence="3">
    <location>
        <begin position="600"/>
        <end position="614"/>
    </location>
</feature>
<dbReference type="FunFam" id="3.40.1280.10:FF:000022">
    <property type="entry name" value="Trm3p"/>
    <property type="match status" value="1"/>
</dbReference>
<evidence type="ECO:0000256" key="3">
    <source>
        <dbReference type="SAM" id="MobiDB-lite"/>
    </source>
</evidence>
<feature type="region of interest" description="Disordered" evidence="3">
    <location>
        <begin position="1160"/>
        <end position="1185"/>
    </location>
</feature>
<gene>
    <name evidence="5" type="ORF">PVW1_130027100</name>
</gene>
<dbReference type="InterPro" id="IPR044748">
    <property type="entry name" value="Trm3/TARBP1_C"/>
</dbReference>
<keyword evidence="1" id="KW-0489">Methyltransferase</keyword>
<feature type="region of interest" description="Disordered" evidence="3">
    <location>
        <begin position="1077"/>
        <end position="1119"/>
    </location>
</feature>
<accession>A0A8S4H6T5</accession>
<feature type="domain" description="tRNA/rRNA methyltransferase SpoU type" evidence="4">
    <location>
        <begin position="2179"/>
        <end position="2320"/>
    </location>
</feature>
<keyword evidence="2" id="KW-0808">Transferase</keyword>
<feature type="compositionally biased region" description="Polar residues" evidence="3">
    <location>
        <begin position="1367"/>
        <end position="1388"/>
    </location>
</feature>
<feature type="compositionally biased region" description="Polar residues" evidence="3">
    <location>
        <begin position="1077"/>
        <end position="1090"/>
    </location>
</feature>
<evidence type="ECO:0000313" key="5">
    <source>
        <dbReference type="EMBL" id="CAG9475759.1"/>
    </source>
</evidence>
<feature type="region of interest" description="Disordered" evidence="3">
    <location>
        <begin position="1360"/>
        <end position="1392"/>
    </location>
</feature>
<feature type="region of interest" description="Disordered" evidence="3">
    <location>
        <begin position="1678"/>
        <end position="1701"/>
    </location>
</feature>
<proteinExistence type="predicted"/>
<dbReference type="Gene3D" id="3.40.1280.10">
    <property type="match status" value="1"/>
</dbReference>
<dbReference type="VEuPathDB" id="PlasmoDB:PVPAM_130035600"/>
<dbReference type="InterPro" id="IPR045330">
    <property type="entry name" value="TRM3/TARBP1"/>
</dbReference>
<feature type="region of interest" description="Disordered" evidence="3">
    <location>
        <begin position="201"/>
        <end position="226"/>
    </location>
</feature>
<dbReference type="Proteomes" id="UP000779233">
    <property type="component" value="Unassembled WGS sequence"/>
</dbReference>
<evidence type="ECO:0000256" key="1">
    <source>
        <dbReference type="ARBA" id="ARBA00022603"/>
    </source>
</evidence>
<feature type="region of interest" description="Disordered" evidence="3">
    <location>
        <begin position="598"/>
        <end position="643"/>
    </location>
</feature>
<dbReference type="Pfam" id="PF00588">
    <property type="entry name" value="SpoU_methylase"/>
    <property type="match status" value="1"/>
</dbReference>
<protein>
    <submittedName>
        <fullName evidence="5">(malaria parasite P. vivax) hypothetical protein</fullName>
    </submittedName>
</protein>
<dbReference type="PANTHER" id="PTHR12029:SF11">
    <property type="entry name" value="METHYLTRANSFERASE TARBP1-RELATED"/>
    <property type="match status" value="1"/>
</dbReference>
<feature type="region of interest" description="Disordered" evidence="3">
    <location>
        <begin position="1888"/>
        <end position="1932"/>
    </location>
</feature>
<evidence type="ECO:0000313" key="6">
    <source>
        <dbReference type="Proteomes" id="UP000779233"/>
    </source>
</evidence>
<dbReference type="InterPro" id="IPR029026">
    <property type="entry name" value="tRNA_m1G_MTases_N"/>
</dbReference>
<comment type="caution">
    <text evidence="5">The sequence shown here is derived from an EMBL/GenBank/DDBJ whole genome shotgun (WGS) entry which is preliminary data.</text>
</comment>
<evidence type="ECO:0000259" key="4">
    <source>
        <dbReference type="Pfam" id="PF00588"/>
    </source>
</evidence>
<name>A0A8S4H6T5_PLAVI</name>
<dbReference type="EMBL" id="CAJZCX010000006">
    <property type="protein sequence ID" value="CAG9475759.1"/>
    <property type="molecule type" value="Genomic_DNA"/>
</dbReference>
<sequence>MTKDDRSAADVLNALLNFSRNSTGKVEHRGDNLNGFFCEVAEFFMGHVHKEELARRISNHIASQVEAKNPLDDRTLEQIKILIVFLNSLYERHFSRAFLSIDTSWVVQLIASNGCTDPIVFKFLADVLVLTFGAREPGGTDDADDADGTDGTLQLLLLLLRCIRGRVEADVRENKENLLFCRRVERWLRWRGGLASSLGGTDEVDEVDEADEADKGGAPDEAPLRGGLPYEELLRGGKFHFRALCHLFALVAEKVGRKVTDGDEARSPDVGRTGHAGRPGHSKQSGQGYMGGSGERGERTAIWGLPQVKSLARDILHLLPFVSNPPMRDVIIKDLCYTAKEYLFPRREMEEVCLEVTRRMFFCVGNDPGGELGAPHGGEGVAVEGEAGGEKEVEVEGAEVEGEVEGDVEEGEEAELGVDAEPAGATGQEATPLLRTYLAYNANCYAKEGRETDAELLSDVYSFQVLYRDYLYEGDFLAKANLDDVRFFLLLLNRAYTSESVMKKVIFLFDGIVGAVDGMASAVVGIVGAVEGVARRKGRGKPHQGGGQFAEAWELYKCILRCVQNFSVHLLKENWHKMVGLLQVASSIRRRYEAGWSPRGLRRRSPKGSPKRSSRPPDEWHANRGSTHRSALPSEGANRGSTAADTPAPFDDLDYYIFKCCAGSDVGKGEMKVLQLLDFLLLRQVELLIWLLLRHSNGTVTRFALCQLVSRGDMGWKAVAKGVANKAANGEAVVVAGEKAPPPDGALDVQTLLDCMSDTFLFHVFFDECIRPTLFIKGDIPFYEFRLKNLIVAKVLKRNSLLMAKHFLVGLHGVRFFHVNIRVVLEGLLEALRLLGGGSPARTSSTDHSDCRVTRRSDCRLTCRSTCRVTDLHEVLGGIVKNVKNIPVSRRSDTLTLLLETAVRMNHHVGIFRRVKSYCVFLDAFEDEFFCKQMGLFYSLLRLNVGCMTEQSGGDITQEGGAFILMKNPTSDAFLSRFIGHLNHILLSNQHVYFWGYLRFFILLATHAELKNGSLILLRGGTGGEADELVNRFLFYILKYGAGNLFDEDSLEGVMTGLLARVGGCLFGEGVNSTRDGVNSTRDGVNSTRDGVNPAFEGLNSTREGGEAQTGRPCENHQQGDIPLRELLPFVDALEYLLPNSTTPFAECLSYYNRDYAGETERGASSHSRMPGGTLQKGLSPLPSNHKMTQPNGRFLLQVKALHDECVKYVTHFAERGIHEDATKIILAVSFLSSACSLFSPPRDAVPIEVVIHLQVGQASCGVPTEGRSKGKEKNPNGRTNLYGNKQYEVFNYYKYKYAYKSMCRGASERASSPFGGDVLSFAEKVISDIELCKGELVYVYMIVRRFVIPAVFGGTASGASGPVRGSGSTVRESGSSVRGNDTPSGNPQGADERTHILTLLLKQSDILIDRCCACKYPARILELLFLTLFHPLVVKHDIASHAGKGSGVATRGSEAECNSDDPPQKRADPTANHNRAANKTSGERPSLLLSYINKIMQYGQTKLSIIRSAVIPFLSSFIFSLIQNEDILQVSSEYLEELVEVVVDILICKEFVLEDLKRSFVNDHYKMKRGSILLHHFINEQICFHFFSRLENNEEVVLPADFFRVRHLPIFLRLLALMFLINLFGLLEGGGDGGKIGSTSYSDDVVQLAALQRRTLVRRLYARLLLQIMSRVSNKSVAASGGPPTGGAPSGAPLPSSSGHNTQLRGLQALCCLAKYFKCLKKTQRKLLILRVNQLLRDDHLSNTRQYLELFCLSVSPSSFVLLYPHLRRNLADGNTNTQLTVSTLIICAYILLKTKFSYYSFEELHINPSFARVCLSSGKFRMSQVVARQTGAPYLEGRKKNKQNRKRRSKEDSREIKRIINKIVKRNQNDKEKIVQDVRRCGKKVARLGRRTGGKEAEGVSQRGDPHKERTAKRGDPHKERTAKRGDAHKVGVSPPRRGLFFSEHIRKCLVALVTRIVALCSSHAALVRSIAQYTFYYFVKGRQELLSDPFFHCTYWYIKKNKDCKRIRRKMKEQFRHWTPAPFEDIRILLPACNYSYSYFDEDVANEEGTNTFAHVLRNYELVSSYTFIETVRRAVQQEMSAIMFSVDLERQRREAAKALAVKAVDVLAVDALAVDAVDAVNASDSGCAPPLEAALQRNKKNYQQKFDPVNDLFQVNNEFRRTYHQLAKIKTNKKLIVVASLIDKVPNLAGLCRTCEFFKVQKLMLHNASIVKDFQFQKISSTANKWMNIGELKKGDILKYLMRKKKKYAIVGLEQTKCSVPLKRFAFPERTILILGDEKEGLPSSVLLLLHHCVEIPGKGIIRSLNVHVSAAVTIYEYCRQHL</sequence>